<protein>
    <submittedName>
        <fullName evidence="1">Uncharacterized protein</fullName>
    </submittedName>
</protein>
<dbReference type="EMBL" id="UYRV01000021">
    <property type="protein sequence ID" value="VDK40446.1"/>
    <property type="molecule type" value="Genomic_DNA"/>
</dbReference>
<proteinExistence type="predicted"/>
<dbReference type="AlphaFoldDB" id="A0A3P6PKL0"/>
<evidence type="ECO:0000313" key="2">
    <source>
        <dbReference type="Proteomes" id="UP000271889"/>
    </source>
</evidence>
<reference evidence="1 2" key="1">
    <citation type="submission" date="2018-11" db="EMBL/GenBank/DDBJ databases">
        <authorList>
            <consortium name="Pathogen Informatics"/>
        </authorList>
    </citation>
    <scope>NUCLEOTIDE SEQUENCE [LARGE SCALE GENOMIC DNA]</scope>
</reference>
<keyword evidence="2" id="KW-1185">Reference proteome</keyword>
<sequence length="214" mass="21755">MTVTSSCSRTVEVDLELCIVSLVGDVAEGVLGDGVNSDDPCLVATSPVVVDEIFALTSYSEEDALGFGVSSPSVGLDVDPKDSVSDVIGVTTELAAVVFSGPSEVDWSGLCVAPIVSISDEVVLRTDVLCILESSGGGPVDRVVSNISVVVSEGRCVVSVSMDALTDSGEVTVLCLSAFDGVDSVSRSVDAVTLGSAGPLLEPDVDSFSFDPSV</sequence>
<accession>A0A3P6PKL0</accession>
<name>A0A3P6PKL0_CYLGO</name>
<organism evidence="1 2">
    <name type="scientific">Cylicostephanus goldi</name>
    <name type="common">Nematode worm</name>
    <dbReference type="NCBI Taxonomy" id="71465"/>
    <lineage>
        <taxon>Eukaryota</taxon>
        <taxon>Metazoa</taxon>
        <taxon>Ecdysozoa</taxon>
        <taxon>Nematoda</taxon>
        <taxon>Chromadorea</taxon>
        <taxon>Rhabditida</taxon>
        <taxon>Rhabditina</taxon>
        <taxon>Rhabditomorpha</taxon>
        <taxon>Strongyloidea</taxon>
        <taxon>Strongylidae</taxon>
        <taxon>Cylicostephanus</taxon>
    </lineage>
</organism>
<gene>
    <name evidence="1" type="ORF">CGOC_LOCUS35</name>
</gene>
<evidence type="ECO:0000313" key="1">
    <source>
        <dbReference type="EMBL" id="VDK40446.1"/>
    </source>
</evidence>
<dbReference type="Proteomes" id="UP000271889">
    <property type="component" value="Unassembled WGS sequence"/>
</dbReference>